<dbReference type="OrthoDB" id="201595at2759"/>
<dbReference type="GO" id="GO:0034707">
    <property type="term" value="C:chloride channel complex"/>
    <property type="evidence" value="ECO:0007669"/>
    <property type="project" value="UniProtKB-KW"/>
</dbReference>
<keyword evidence="6" id="KW-0407">Ion channel</keyword>
<organism evidence="9">
    <name type="scientific">Enterobius vermicularis</name>
    <name type="common">Human pinworm</name>
    <dbReference type="NCBI Taxonomy" id="51028"/>
    <lineage>
        <taxon>Eukaryota</taxon>
        <taxon>Metazoa</taxon>
        <taxon>Ecdysozoa</taxon>
        <taxon>Nematoda</taxon>
        <taxon>Chromadorea</taxon>
        <taxon>Rhabditida</taxon>
        <taxon>Spirurina</taxon>
        <taxon>Oxyuridomorpha</taxon>
        <taxon>Oxyuroidea</taxon>
        <taxon>Oxyuridae</taxon>
        <taxon>Enterobius</taxon>
    </lineage>
</organism>
<dbReference type="Pfam" id="PF01062">
    <property type="entry name" value="Bestrophin"/>
    <property type="match status" value="1"/>
</dbReference>
<accession>A0A0N4V907</accession>
<feature type="transmembrane region" description="Helical" evidence="6">
    <location>
        <begin position="33"/>
        <end position="51"/>
    </location>
</feature>
<sequence>MTVSYNIDIIKTTAFSGFLKLQFRWRGSIWKQVIRELILFTAAFAAITVVYRTPNLLSENTRNIWDNYAALFDQRMDYIPLTFMLGFFVTVIVGRWNDIFNNIGWIDNPALYVATYVREANMEKSRILRRNIVRYMVLTQTLIFRDISIQVRKRFPTMETLVATGNSFKKRKKLKSIKYKYWVPILWCYSLLYEARMSGKIMSDVMLNNIIEQIRQFRSGLGRLCNYDWVPIPLVYPQVVFLAVRSYFMLCLVARQSVLIGGGSPAAESPAYPVVPFIMTALQYIFYVGWMKVAESLMNPLGEDDDDFECNYLIDRNLAVNFSNKFNSIKFAKILSCSILLKFRLPPSVDEIVMMPHVDQQHSNDAESCVEEAVIDDKAKLVPISRGASLTGSKNAGHGGSIHRPSIIQKVKRQFSR</sequence>
<dbReference type="EMBL" id="UXUI01008506">
    <property type="protein sequence ID" value="VDD91677.1"/>
    <property type="molecule type" value="Genomic_DNA"/>
</dbReference>
<dbReference type="InterPro" id="IPR000615">
    <property type="entry name" value="Bestrophin"/>
</dbReference>
<name>A0A0N4V907_ENTVE</name>
<evidence type="ECO:0000313" key="8">
    <source>
        <dbReference type="Proteomes" id="UP000274131"/>
    </source>
</evidence>
<evidence type="ECO:0000313" key="7">
    <source>
        <dbReference type="EMBL" id="VDD91677.1"/>
    </source>
</evidence>
<evidence type="ECO:0000256" key="6">
    <source>
        <dbReference type="RuleBase" id="RU363126"/>
    </source>
</evidence>
<comment type="function">
    <text evidence="6">Forms chloride channels.</text>
</comment>
<dbReference type="WBParaSite" id="EVEC_0000688001-mRNA-1">
    <property type="protein sequence ID" value="EVEC_0000688001-mRNA-1"/>
    <property type="gene ID" value="EVEC_0000688001"/>
</dbReference>
<evidence type="ECO:0000256" key="4">
    <source>
        <dbReference type="ARBA" id="ARBA00023136"/>
    </source>
</evidence>
<evidence type="ECO:0000256" key="3">
    <source>
        <dbReference type="ARBA" id="ARBA00022989"/>
    </source>
</evidence>
<feature type="transmembrane region" description="Helical" evidence="6">
    <location>
        <begin position="271"/>
        <end position="290"/>
    </location>
</feature>
<reference evidence="9" key="1">
    <citation type="submission" date="2017-02" db="UniProtKB">
        <authorList>
            <consortium name="WormBaseParasite"/>
        </authorList>
    </citation>
    <scope>IDENTIFICATION</scope>
</reference>
<dbReference type="GO" id="GO:0005886">
    <property type="term" value="C:plasma membrane"/>
    <property type="evidence" value="ECO:0007669"/>
    <property type="project" value="UniProtKB-SubCell"/>
</dbReference>
<dbReference type="PANTHER" id="PTHR10736:SF63">
    <property type="entry name" value="BESTROPHIN HOMOLOG-RELATED"/>
    <property type="match status" value="1"/>
</dbReference>
<keyword evidence="6" id="KW-0868">Chloride</keyword>
<feature type="transmembrane region" description="Helical" evidence="6">
    <location>
        <begin position="78"/>
        <end position="96"/>
    </location>
</feature>
<evidence type="ECO:0000256" key="1">
    <source>
        <dbReference type="ARBA" id="ARBA00004370"/>
    </source>
</evidence>
<keyword evidence="6" id="KW-0869">Chloride channel</keyword>
<keyword evidence="6" id="KW-1003">Cell membrane</keyword>
<dbReference type="AlphaFoldDB" id="A0A0N4V907"/>
<evidence type="ECO:0000256" key="2">
    <source>
        <dbReference type="ARBA" id="ARBA00022692"/>
    </source>
</evidence>
<dbReference type="InterPro" id="IPR021134">
    <property type="entry name" value="Bestrophin-like"/>
</dbReference>
<evidence type="ECO:0000313" key="9">
    <source>
        <dbReference type="WBParaSite" id="EVEC_0000688001-mRNA-1"/>
    </source>
</evidence>
<keyword evidence="6" id="KW-0406">Ion transport</keyword>
<comment type="similarity">
    <text evidence="5 6">Belongs to the anion channel-forming bestrophin (TC 1.A.46) family. Calcium-sensitive chloride channel subfamily.</text>
</comment>
<keyword evidence="6" id="KW-0813">Transport</keyword>
<evidence type="ECO:0000256" key="5">
    <source>
        <dbReference type="ARBA" id="ARBA00034769"/>
    </source>
</evidence>
<keyword evidence="8" id="KW-1185">Reference proteome</keyword>
<keyword evidence="3 6" id="KW-1133">Transmembrane helix</keyword>
<dbReference type="Proteomes" id="UP000274131">
    <property type="component" value="Unassembled WGS sequence"/>
</dbReference>
<keyword evidence="4 6" id="KW-0472">Membrane</keyword>
<reference evidence="7 8" key="2">
    <citation type="submission" date="2018-10" db="EMBL/GenBank/DDBJ databases">
        <authorList>
            <consortium name="Pathogen Informatics"/>
        </authorList>
    </citation>
    <scope>NUCLEOTIDE SEQUENCE [LARGE SCALE GENOMIC DNA]</scope>
</reference>
<gene>
    <name evidence="7" type="ORF">EVEC_LOCUS6428</name>
</gene>
<proteinExistence type="inferred from homology"/>
<protein>
    <recommendedName>
        <fullName evidence="6">Bestrophin homolog</fullName>
    </recommendedName>
</protein>
<dbReference type="GO" id="GO:0005254">
    <property type="term" value="F:chloride channel activity"/>
    <property type="evidence" value="ECO:0007669"/>
    <property type="project" value="UniProtKB-KW"/>
</dbReference>
<dbReference type="PANTHER" id="PTHR10736">
    <property type="entry name" value="BESTROPHIN"/>
    <property type="match status" value="1"/>
</dbReference>
<keyword evidence="2 6" id="KW-0812">Transmembrane</keyword>
<comment type="subcellular location">
    <subcellularLocation>
        <location evidence="6">Cell membrane</location>
        <topology evidence="6">Multi-pass membrane protein</topology>
    </subcellularLocation>
    <subcellularLocation>
        <location evidence="1">Membrane</location>
    </subcellularLocation>
</comment>